<evidence type="ECO:0000259" key="3">
    <source>
        <dbReference type="Pfam" id="PF01551"/>
    </source>
</evidence>
<dbReference type="PANTHER" id="PTHR21666:SF289">
    <property type="entry name" value="L-ALA--D-GLU ENDOPEPTIDASE"/>
    <property type="match status" value="1"/>
</dbReference>
<protein>
    <submittedName>
        <fullName evidence="4">M23 family metallopeptidase</fullName>
    </submittedName>
</protein>
<dbReference type="RefSeq" id="WP_227928976.1">
    <property type="nucleotide sequence ID" value="NZ_CP094984.1"/>
</dbReference>
<dbReference type="InterPro" id="IPR050570">
    <property type="entry name" value="Cell_wall_metabolism_enzyme"/>
</dbReference>
<feature type="signal peptide" evidence="2">
    <location>
        <begin position="1"/>
        <end position="28"/>
    </location>
</feature>
<dbReference type="GO" id="GO:0004222">
    <property type="term" value="F:metalloendopeptidase activity"/>
    <property type="evidence" value="ECO:0007669"/>
    <property type="project" value="TreeGrafter"/>
</dbReference>
<dbReference type="AlphaFoldDB" id="A0A9X1M7Z3"/>
<dbReference type="Proteomes" id="UP000829758">
    <property type="component" value="Chromosome"/>
</dbReference>
<accession>A0A9X1M7Z3</accession>
<evidence type="ECO:0000313" key="6">
    <source>
        <dbReference type="Proteomes" id="UP000829758"/>
    </source>
</evidence>
<evidence type="ECO:0000313" key="7">
    <source>
        <dbReference type="Proteomes" id="UP001155145"/>
    </source>
</evidence>
<keyword evidence="6" id="KW-1185">Reference proteome</keyword>
<dbReference type="SUPFAM" id="SSF51261">
    <property type="entry name" value="Duplicated hybrid motif"/>
    <property type="match status" value="1"/>
</dbReference>
<dbReference type="CDD" id="cd12797">
    <property type="entry name" value="M23_peptidase"/>
    <property type="match status" value="1"/>
</dbReference>
<evidence type="ECO:0000313" key="5">
    <source>
        <dbReference type="EMBL" id="UON93113.1"/>
    </source>
</evidence>
<keyword evidence="1 2" id="KW-0732">Signal</keyword>
<evidence type="ECO:0000256" key="2">
    <source>
        <dbReference type="SAM" id="SignalP"/>
    </source>
</evidence>
<evidence type="ECO:0000313" key="4">
    <source>
        <dbReference type="EMBL" id="MCC3273069.1"/>
    </source>
</evidence>
<evidence type="ECO:0000256" key="1">
    <source>
        <dbReference type="ARBA" id="ARBA00022729"/>
    </source>
</evidence>
<gene>
    <name evidence="4" type="ORF">LJ755_10070</name>
    <name evidence="5" type="ORF">MUK71_05705</name>
</gene>
<reference evidence="4" key="1">
    <citation type="submission" date="2021-10" db="EMBL/GenBank/DDBJ databases">
        <title>Novel species in genus Arthrobacter.</title>
        <authorList>
            <person name="Liu Y."/>
        </authorList>
    </citation>
    <scope>NUCLEOTIDE SEQUENCE</scope>
    <source>
        <strain evidence="6">zg-Y462</strain>
        <strain evidence="4">Zg-Y462</strain>
    </source>
</reference>
<dbReference type="PANTHER" id="PTHR21666">
    <property type="entry name" value="PEPTIDASE-RELATED"/>
    <property type="match status" value="1"/>
</dbReference>
<dbReference type="Gene3D" id="2.70.70.10">
    <property type="entry name" value="Glucose Permease (Domain IIA)"/>
    <property type="match status" value="1"/>
</dbReference>
<dbReference type="EMBL" id="CP094984">
    <property type="protein sequence ID" value="UON93113.1"/>
    <property type="molecule type" value="Genomic_DNA"/>
</dbReference>
<dbReference type="InterPro" id="IPR016047">
    <property type="entry name" value="M23ase_b-sheet_dom"/>
</dbReference>
<dbReference type="InterPro" id="IPR011055">
    <property type="entry name" value="Dup_hybrid_motif"/>
</dbReference>
<dbReference type="EMBL" id="JAJFZT010000006">
    <property type="protein sequence ID" value="MCC3273069.1"/>
    <property type="molecule type" value="Genomic_DNA"/>
</dbReference>
<feature type="domain" description="M23ase beta-sheet core" evidence="3">
    <location>
        <begin position="69"/>
        <end position="163"/>
    </location>
</feature>
<proteinExistence type="predicted"/>
<dbReference type="Proteomes" id="UP001155145">
    <property type="component" value="Unassembled WGS sequence"/>
</dbReference>
<organism evidence="4 7">
    <name type="scientific">Arthrobacter zhangbolii</name>
    <dbReference type="NCBI Taxonomy" id="2886936"/>
    <lineage>
        <taxon>Bacteria</taxon>
        <taxon>Bacillati</taxon>
        <taxon>Actinomycetota</taxon>
        <taxon>Actinomycetes</taxon>
        <taxon>Micrococcales</taxon>
        <taxon>Micrococcaceae</taxon>
        <taxon>Arthrobacter</taxon>
    </lineage>
</organism>
<name>A0A9X1M7Z3_9MICC</name>
<sequence>MRIFPSLPLVALLLVAVLLPAPPEPAPAVPVSTGRVGGARFAAPWSWPLSPDPAPIRYFDKPAQPWLAGHRGVDLAATPAAPVLAPADGYVVFAGVVVNRPVLTIDHGSGLKSSFESVTASVGTGTFVARGTEVGTVASSPEVHCSGNCLHWGVRLEKEYVNPLDYVLDRRPSVLLPVGNSAAVGRGPLFRIPRFRF</sequence>
<feature type="chain" id="PRO_5040862754" evidence="2">
    <location>
        <begin position="29"/>
        <end position="197"/>
    </location>
</feature>
<dbReference type="Pfam" id="PF01551">
    <property type="entry name" value="Peptidase_M23"/>
    <property type="match status" value="1"/>
</dbReference>